<dbReference type="AlphaFoldDB" id="A0A0F9VDQ4"/>
<evidence type="ECO:0000313" key="1">
    <source>
        <dbReference type="EMBL" id="KKN71711.1"/>
    </source>
</evidence>
<reference evidence="1" key="1">
    <citation type="journal article" date="2015" name="Nature">
        <title>Complex archaea that bridge the gap between prokaryotes and eukaryotes.</title>
        <authorList>
            <person name="Spang A."/>
            <person name="Saw J.H."/>
            <person name="Jorgensen S.L."/>
            <person name="Zaremba-Niedzwiedzka K."/>
            <person name="Martijn J."/>
            <person name="Lind A.E."/>
            <person name="van Eijk R."/>
            <person name="Schleper C."/>
            <person name="Guy L."/>
            <person name="Ettema T.J."/>
        </authorList>
    </citation>
    <scope>NUCLEOTIDE SEQUENCE</scope>
</reference>
<organism evidence="1">
    <name type="scientific">marine sediment metagenome</name>
    <dbReference type="NCBI Taxonomy" id="412755"/>
    <lineage>
        <taxon>unclassified sequences</taxon>
        <taxon>metagenomes</taxon>
        <taxon>ecological metagenomes</taxon>
    </lineage>
</organism>
<proteinExistence type="predicted"/>
<comment type="caution">
    <text evidence="1">The sequence shown here is derived from an EMBL/GenBank/DDBJ whole genome shotgun (WGS) entry which is preliminary data.</text>
</comment>
<accession>A0A0F9VDQ4</accession>
<name>A0A0F9VDQ4_9ZZZZ</name>
<protein>
    <submittedName>
        <fullName evidence="1">Uncharacterized protein</fullName>
    </submittedName>
</protein>
<sequence>MIEQLNINTKAERKERYHARQGFSAHAHFVKGKLVVDSECKNCRGVPIPKKTPAELAERKRQKYQYYLDWKRKQKS</sequence>
<dbReference type="EMBL" id="LAZR01000377">
    <property type="protein sequence ID" value="KKN71711.1"/>
    <property type="molecule type" value="Genomic_DNA"/>
</dbReference>
<gene>
    <name evidence="1" type="ORF">LCGC14_0417770</name>
</gene>